<gene>
    <name evidence="1" type="ORF">CERSUDRAFT_76776</name>
</gene>
<dbReference type="AlphaFoldDB" id="M2Q8A3"/>
<dbReference type="EMBL" id="KB445807">
    <property type="protein sequence ID" value="EMD33068.1"/>
    <property type="molecule type" value="Genomic_DNA"/>
</dbReference>
<organism evidence="1 2">
    <name type="scientific">Ceriporiopsis subvermispora (strain B)</name>
    <name type="common">White-rot fungus</name>
    <name type="synonym">Gelatoporia subvermispora</name>
    <dbReference type="NCBI Taxonomy" id="914234"/>
    <lineage>
        <taxon>Eukaryota</taxon>
        <taxon>Fungi</taxon>
        <taxon>Dikarya</taxon>
        <taxon>Basidiomycota</taxon>
        <taxon>Agaricomycotina</taxon>
        <taxon>Agaricomycetes</taxon>
        <taxon>Polyporales</taxon>
        <taxon>Gelatoporiaceae</taxon>
        <taxon>Gelatoporia</taxon>
    </lineage>
</organism>
<keyword evidence="2" id="KW-1185">Reference proteome</keyword>
<reference evidence="1 2" key="1">
    <citation type="journal article" date="2012" name="Proc. Natl. Acad. Sci. U.S.A.">
        <title>Comparative genomics of Ceriporiopsis subvermispora and Phanerochaete chrysosporium provide insight into selective ligninolysis.</title>
        <authorList>
            <person name="Fernandez-Fueyo E."/>
            <person name="Ruiz-Duenas F.J."/>
            <person name="Ferreira P."/>
            <person name="Floudas D."/>
            <person name="Hibbett D.S."/>
            <person name="Canessa P."/>
            <person name="Larrondo L.F."/>
            <person name="James T.Y."/>
            <person name="Seelenfreund D."/>
            <person name="Lobos S."/>
            <person name="Polanco R."/>
            <person name="Tello M."/>
            <person name="Honda Y."/>
            <person name="Watanabe T."/>
            <person name="Watanabe T."/>
            <person name="Ryu J.S."/>
            <person name="Kubicek C.P."/>
            <person name="Schmoll M."/>
            <person name="Gaskell J."/>
            <person name="Hammel K.E."/>
            <person name="St John F.J."/>
            <person name="Vanden Wymelenberg A."/>
            <person name="Sabat G."/>
            <person name="Splinter BonDurant S."/>
            <person name="Syed K."/>
            <person name="Yadav J.S."/>
            <person name="Doddapaneni H."/>
            <person name="Subramanian V."/>
            <person name="Lavin J.L."/>
            <person name="Oguiza J.A."/>
            <person name="Perez G."/>
            <person name="Pisabarro A.G."/>
            <person name="Ramirez L."/>
            <person name="Santoyo F."/>
            <person name="Master E."/>
            <person name="Coutinho P.M."/>
            <person name="Henrissat B."/>
            <person name="Lombard V."/>
            <person name="Magnuson J.K."/>
            <person name="Kuees U."/>
            <person name="Hori C."/>
            <person name="Igarashi K."/>
            <person name="Samejima M."/>
            <person name="Held B.W."/>
            <person name="Barry K.W."/>
            <person name="LaButti K.M."/>
            <person name="Lapidus A."/>
            <person name="Lindquist E.A."/>
            <person name="Lucas S.M."/>
            <person name="Riley R."/>
            <person name="Salamov A.A."/>
            <person name="Hoffmeister D."/>
            <person name="Schwenk D."/>
            <person name="Hadar Y."/>
            <person name="Yarden O."/>
            <person name="de Vries R.P."/>
            <person name="Wiebenga A."/>
            <person name="Stenlid J."/>
            <person name="Eastwood D."/>
            <person name="Grigoriev I.V."/>
            <person name="Berka R.M."/>
            <person name="Blanchette R.A."/>
            <person name="Kersten P."/>
            <person name="Martinez A.T."/>
            <person name="Vicuna R."/>
            <person name="Cullen D."/>
        </authorList>
    </citation>
    <scope>NUCLEOTIDE SEQUENCE [LARGE SCALE GENOMIC DNA]</scope>
    <source>
        <strain evidence="1 2">B</strain>
    </source>
</reference>
<name>M2Q8A3_CERS8</name>
<sequence length="194" mass="22073">MYYVGGAPGHKGNAYQAPDTTAQECADNDTDEIEQENLNEVDKNNKESFGGYMTYTRYKIIHGKVHDKENMQIKKAHISNKYWDSITSTVILRQNKMRHYSIEQDHSKHSLEGSEDKGSISWWSTGVHCKASHFTHQTCFKEHAYSHTAEEQQGPEAPSSRAGANTSVKGEYHLMLEFRKQVSLMLCDNARAND</sequence>
<dbReference type="HOGENOM" id="CLU_1402263_0_0_1"/>
<proteinExistence type="predicted"/>
<dbReference type="Proteomes" id="UP000016930">
    <property type="component" value="Unassembled WGS sequence"/>
</dbReference>
<evidence type="ECO:0000313" key="2">
    <source>
        <dbReference type="Proteomes" id="UP000016930"/>
    </source>
</evidence>
<accession>M2Q8A3</accession>
<protein>
    <submittedName>
        <fullName evidence="1">Uncharacterized protein</fullName>
    </submittedName>
</protein>
<evidence type="ECO:0000313" key="1">
    <source>
        <dbReference type="EMBL" id="EMD33068.1"/>
    </source>
</evidence>